<gene>
    <name evidence="1" type="ORF">EZS28_001516</name>
</gene>
<comment type="caution">
    <text evidence="1">The sequence shown here is derived from an EMBL/GenBank/DDBJ whole genome shotgun (WGS) entry which is preliminary data.</text>
</comment>
<organism evidence="1 2">
    <name type="scientific">Streblomastix strix</name>
    <dbReference type="NCBI Taxonomy" id="222440"/>
    <lineage>
        <taxon>Eukaryota</taxon>
        <taxon>Metamonada</taxon>
        <taxon>Preaxostyla</taxon>
        <taxon>Oxymonadida</taxon>
        <taxon>Streblomastigidae</taxon>
        <taxon>Streblomastix</taxon>
    </lineage>
</organism>
<sequence>MQGEAEENFKILVKENEGIDVPRFSTIQTSLSTLIDPKIIQRIQERNVNDQLNGPNNQMGSMAQPPNPDTQLKDIGEIAHKEYVDILNQTDREQQSFKTSSEEDALDQQIYDQQDNIQCQSLSASVRQNIRNSVRNVNVQKLQQQSQFIQQQMQEVREKDQLGEDVQEQNVEITYGLKYAVGSIGWGKQPINAYFNQIAIS</sequence>
<accession>A0A5J4X7E3</accession>
<dbReference type="Proteomes" id="UP000324800">
    <property type="component" value="Unassembled WGS sequence"/>
</dbReference>
<dbReference type="AlphaFoldDB" id="A0A5J4X7E3"/>
<reference evidence="1 2" key="1">
    <citation type="submission" date="2019-03" db="EMBL/GenBank/DDBJ databases">
        <title>Single cell metagenomics reveals metabolic interactions within the superorganism composed of flagellate Streblomastix strix and complex community of Bacteroidetes bacteria on its surface.</title>
        <authorList>
            <person name="Treitli S.C."/>
            <person name="Kolisko M."/>
            <person name="Husnik F."/>
            <person name="Keeling P."/>
            <person name="Hampl V."/>
        </authorList>
    </citation>
    <scope>NUCLEOTIDE SEQUENCE [LARGE SCALE GENOMIC DNA]</scope>
    <source>
        <strain evidence="1">ST1C</strain>
    </source>
</reference>
<protein>
    <submittedName>
        <fullName evidence="1">Uncharacterized protein</fullName>
    </submittedName>
</protein>
<dbReference type="EMBL" id="SNRW01000159">
    <property type="protein sequence ID" value="KAA6402953.1"/>
    <property type="molecule type" value="Genomic_DNA"/>
</dbReference>
<proteinExistence type="predicted"/>
<name>A0A5J4X7E3_9EUKA</name>
<evidence type="ECO:0000313" key="1">
    <source>
        <dbReference type="EMBL" id="KAA6402953.1"/>
    </source>
</evidence>
<evidence type="ECO:0000313" key="2">
    <source>
        <dbReference type="Proteomes" id="UP000324800"/>
    </source>
</evidence>